<sequence length="314" mass="32613">MRISSILKGLVTGTALFAASVGAAQDWTPPGPVKLQIGFGAGGETDTIGRVIATVMKEQTGWNVIAENKPGGGGVAMFTGISAAPADGTVIGMGVTMPVMINLVLRGDELPFDVDSFDYLATVARAPLAIVAKADAPFEDMKGLVAHAKEHGGAVAFDAKPQELLMRAIDNQESAGFKLVPTKSSAEMLQLVLGGQVDASFSAGVHIPYVKKGDLKMIATANDGRHGYAPDVASLPEQGYAFYVDPIFYFAAPAGLPDDAKAALAAALDAAIQSDRVVEVVTNVFSSEPDNRGPDGTRKVIVDGVANVRKLFGK</sequence>
<dbReference type="SUPFAM" id="SSF53850">
    <property type="entry name" value="Periplasmic binding protein-like II"/>
    <property type="match status" value="1"/>
</dbReference>
<feature type="signal peptide" evidence="2">
    <location>
        <begin position="1"/>
        <end position="23"/>
    </location>
</feature>
<organism evidence="3 4">
    <name type="scientific">Pukyongiella litopenaei</name>
    <dbReference type="NCBI Taxonomy" id="2605946"/>
    <lineage>
        <taxon>Bacteria</taxon>
        <taxon>Pseudomonadati</taxon>
        <taxon>Pseudomonadota</taxon>
        <taxon>Alphaproteobacteria</taxon>
        <taxon>Rhodobacterales</taxon>
        <taxon>Paracoccaceae</taxon>
        <taxon>Pukyongiella</taxon>
    </lineage>
</organism>
<dbReference type="InterPro" id="IPR042100">
    <property type="entry name" value="Bug_dom1"/>
</dbReference>
<accession>A0A2S0MQL7</accession>
<protein>
    <submittedName>
        <fullName evidence="3">Tripartite tricarboxylate transporter substrate binding protein</fullName>
    </submittedName>
</protein>
<name>A0A2S0MQL7_9RHOB</name>
<dbReference type="PIRSF" id="PIRSF017082">
    <property type="entry name" value="YflP"/>
    <property type="match status" value="1"/>
</dbReference>
<gene>
    <name evidence="3" type="ORF">C6Y53_10905</name>
</gene>
<keyword evidence="2" id="KW-0732">Signal</keyword>
<dbReference type="EMBL" id="CP027665">
    <property type="protein sequence ID" value="AVO38164.1"/>
    <property type="molecule type" value="Genomic_DNA"/>
</dbReference>
<dbReference type="AlphaFoldDB" id="A0A2S0MQL7"/>
<evidence type="ECO:0000256" key="2">
    <source>
        <dbReference type="SAM" id="SignalP"/>
    </source>
</evidence>
<dbReference type="KEGG" id="thas:C6Y53_10905"/>
<evidence type="ECO:0000313" key="4">
    <source>
        <dbReference type="Proteomes" id="UP000237655"/>
    </source>
</evidence>
<dbReference type="PANTHER" id="PTHR42928">
    <property type="entry name" value="TRICARBOXYLATE-BINDING PROTEIN"/>
    <property type="match status" value="1"/>
</dbReference>
<dbReference type="PANTHER" id="PTHR42928:SF5">
    <property type="entry name" value="BLR1237 PROTEIN"/>
    <property type="match status" value="1"/>
</dbReference>
<dbReference type="Proteomes" id="UP000237655">
    <property type="component" value="Chromosome"/>
</dbReference>
<reference evidence="4" key="1">
    <citation type="submission" date="2018-03" db="EMBL/GenBank/DDBJ databases">
        <title>Genomic analysis of the strain SH-1 isolated from shrimp intestine.</title>
        <authorList>
            <person name="Kim Y.-S."/>
            <person name="Kim S.-E."/>
            <person name="Kim K.-H."/>
        </authorList>
    </citation>
    <scope>NUCLEOTIDE SEQUENCE [LARGE SCALE GENOMIC DNA]</scope>
    <source>
        <strain evidence="4">SH-1</strain>
    </source>
</reference>
<dbReference type="CDD" id="cd07012">
    <property type="entry name" value="PBP2_Bug_TTT"/>
    <property type="match status" value="1"/>
</dbReference>
<dbReference type="InterPro" id="IPR005064">
    <property type="entry name" value="BUG"/>
</dbReference>
<comment type="similarity">
    <text evidence="1">Belongs to the UPF0065 (bug) family.</text>
</comment>
<keyword evidence="4" id="KW-1185">Reference proteome</keyword>
<dbReference type="RefSeq" id="WP_106472479.1">
    <property type="nucleotide sequence ID" value="NZ_CP027665.1"/>
</dbReference>
<dbReference type="Gene3D" id="3.40.190.10">
    <property type="entry name" value="Periplasmic binding protein-like II"/>
    <property type="match status" value="1"/>
</dbReference>
<feature type="chain" id="PRO_5015578568" evidence="2">
    <location>
        <begin position="24"/>
        <end position="314"/>
    </location>
</feature>
<proteinExistence type="inferred from homology"/>
<dbReference type="Gene3D" id="3.40.190.150">
    <property type="entry name" value="Bordetella uptake gene, domain 1"/>
    <property type="match status" value="1"/>
</dbReference>
<evidence type="ECO:0000256" key="1">
    <source>
        <dbReference type="ARBA" id="ARBA00006987"/>
    </source>
</evidence>
<dbReference type="Pfam" id="PF03401">
    <property type="entry name" value="TctC"/>
    <property type="match status" value="1"/>
</dbReference>
<evidence type="ECO:0000313" key="3">
    <source>
        <dbReference type="EMBL" id="AVO38164.1"/>
    </source>
</evidence>